<dbReference type="PANTHER" id="PTHR33908:SF11">
    <property type="entry name" value="MEMBRANE PROTEIN"/>
    <property type="match status" value="1"/>
</dbReference>
<dbReference type="GO" id="GO:0006493">
    <property type="term" value="P:protein O-linked glycosylation"/>
    <property type="evidence" value="ECO:0007669"/>
    <property type="project" value="InterPro"/>
</dbReference>
<comment type="caution">
    <text evidence="10">The sequence shown here is derived from an EMBL/GenBank/DDBJ whole genome shotgun (WGS) entry which is preliminary data.</text>
</comment>
<name>A0A1F5G1D1_9BACT</name>
<feature type="transmembrane region" description="Helical" evidence="8">
    <location>
        <begin position="309"/>
        <end position="325"/>
    </location>
</feature>
<evidence type="ECO:0000256" key="3">
    <source>
        <dbReference type="ARBA" id="ARBA00022676"/>
    </source>
</evidence>
<keyword evidence="5 8" id="KW-0812">Transmembrane</keyword>
<evidence type="ECO:0000256" key="8">
    <source>
        <dbReference type="SAM" id="Phobius"/>
    </source>
</evidence>
<proteinExistence type="predicted"/>
<comment type="subcellular location">
    <subcellularLocation>
        <location evidence="1">Cell membrane</location>
        <topology evidence="1">Multi-pass membrane protein</topology>
    </subcellularLocation>
</comment>
<feature type="transmembrane region" description="Helical" evidence="8">
    <location>
        <begin position="361"/>
        <end position="380"/>
    </location>
</feature>
<feature type="transmembrane region" description="Helical" evidence="8">
    <location>
        <begin position="86"/>
        <end position="107"/>
    </location>
</feature>
<evidence type="ECO:0000256" key="5">
    <source>
        <dbReference type="ARBA" id="ARBA00022692"/>
    </source>
</evidence>
<evidence type="ECO:0000313" key="11">
    <source>
        <dbReference type="Proteomes" id="UP000177069"/>
    </source>
</evidence>
<evidence type="ECO:0000256" key="7">
    <source>
        <dbReference type="ARBA" id="ARBA00023136"/>
    </source>
</evidence>
<dbReference type="Proteomes" id="UP000177069">
    <property type="component" value="Unassembled WGS sequence"/>
</dbReference>
<feature type="transmembrane region" description="Helical" evidence="8">
    <location>
        <begin position="137"/>
        <end position="155"/>
    </location>
</feature>
<dbReference type="PANTHER" id="PTHR33908">
    <property type="entry name" value="MANNOSYLTRANSFERASE YKCB-RELATED"/>
    <property type="match status" value="1"/>
</dbReference>
<keyword evidence="3" id="KW-0328">Glycosyltransferase</keyword>
<sequence length="533" mass="62010">MKKYLLLAIILLAIILRFWQLGKNPPSLYWDEVSLGYNAYSILTTAHDEHGKFLPLINFAAFGDYKPPGYIYAAVAPIALFDLSEFAVRFPSAFFGVLTVVLTYFLAKKLFENENVALLASLFLAISPWHLQFSRAAFEGNMALFFSTLGIYLFLKFATDKPYYIFLSAASFLIALYTFTGQRLFVPFILLILLIQFRKKVLANIKLVVVTAVASSIIFWPLFKFATFTIEGRLRFNEVTIFKDLAPIDDSIRFRQTDNFSPLSNIIHNRRFFFAHQYLIHYFDSFSPSFLFSNGDVNPRLSIQTVGELYYYDLILVVAGIYFLFYTKSKYRFLIIGWLLVSPLGPATARETPHALRMIHILPTYQLIAAFGLYNLYGLFKFKKLFVTFSFLILTFSFLYYLHMYYVHYPRQYASQWQYGYRQAVKITKNHYNLVDNIIVTSQLGRPYVYFLFYMKYDPIKYWNNAKIIKDQFFFFDVASFDKFHFSNAPLDEKIEGKKLYIVAPGQLPKNAQDIEEVRDPNGQTVLEIGTVN</sequence>
<evidence type="ECO:0000313" key="10">
    <source>
        <dbReference type="EMBL" id="OGD85680.1"/>
    </source>
</evidence>
<dbReference type="AlphaFoldDB" id="A0A1F5G1D1"/>
<keyword evidence="7 8" id="KW-0472">Membrane</keyword>
<dbReference type="GO" id="GO:0005886">
    <property type="term" value="C:plasma membrane"/>
    <property type="evidence" value="ECO:0007669"/>
    <property type="project" value="UniProtKB-SubCell"/>
</dbReference>
<feature type="domain" description="ArnT-like N-terminal" evidence="9">
    <location>
        <begin position="9"/>
        <end position="170"/>
    </location>
</feature>
<dbReference type="EMBL" id="MFBA01000017">
    <property type="protein sequence ID" value="OGD85680.1"/>
    <property type="molecule type" value="Genomic_DNA"/>
</dbReference>
<feature type="transmembrane region" description="Helical" evidence="8">
    <location>
        <begin position="114"/>
        <end position="131"/>
    </location>
</feature>
<protein>
    <recommendedName>
        <fullName evidence="9">ArnT-like N-terminal domain-containing protein</fullName>
    </recommendedName>
</protein>
<dbReference type="Pfam" id="PF02366">
    <property type="entry name" value="PMT"/>
    <property type="match status" value="1"/>
</dbReference>
<evidence type="ECO:0000256" key="6">
    <source>
        <dbReference type="ARBA" id="ARBA00022989"/>
    </source>
</evidence>
<feature type="transmembrane region" description="Helical" evidence="8">
    <location>
        <begin position="162"/>
        <end position="195"/>
    </location>
</feature>
<feature type="transmembrane region" description="Helical" evidence="8">
    <location>
        <begin position="201"/>
        <end position="223"/>
    </location>
</feature>
<dbReference type="GO" id="GO:0000030">
    <property type="term" value="F:mannosyltransferase activity"/>
    <property type="evidence" value="ECO:0007669"/>
    <property type="project" value="InterPro"/>
</dbReference>
<evidence type="ECO:0000259" key="9">
    <source>
        <dbReference type="Pfam" id="PF02366"/>
    </source>
</evidence>
<dbReference type="InterPro" id="IPR050297">
    <property type="entry name" value="LipidA_mod_glycosyltrf_83"/>
</dbReference>
<organism evidence="10 11">
    <name type="scientific">Candidatus Curtissbacteria bacterium RIFCSPHIGHO2_01_FULL_41_13</name>
    <dbReference type="NCBI Taxonomy" id="1797745"/>
    <lineage>
        <taxon>Bacteria</taxon>
        <taxon>Candidatus Curtissiibacteriota</taxon>
    </lineage>
</organism>
<accession>A0A1F5G1D1</accession>
<dbReference type="GO" id="GO:0009103">
    <property type="term" value="P:lipopolysaccharide biosynthetic process"/>
    <property type="evidence" value="ECO:0007669"/>
    <property type="project" value="UniProtKB-ARBA"/>
</dbReference>
<evidence type="ECO:0000256" key="1">
    <source>
        <dbReference type="ARBA" id="ARBA00004651"/>
    </source>
</evidence>
<keyword evidence="2" id="KW-1003">Cell membrane</keyword>
<evidence type="ECO:0000256" key="2">
    <source>
        <dbReference type="ARBA" id="ARBA00022475"/>
    </source>
</evidence>
<reference evidence="10 11" key="1">
    <citation type="journal article" date="2016" name="Nat. Commun.">
        <title>Thousands of microbial genomes shed light on interconnected biogeochemical processes in an aquifer system.</title>
        <authorList>
            <person name="Anantharaman K."/>
            <person name="Brown C.T."/>
            <person name="Hug L.A."/>
            <person name="Sharon I."/>
            <person name="Castelle C.J."/>
            <person name="Probst A.J."/>
            <person name="Thomas B.C."/>
            <person name="Singh A."/>
            <person name="Wilkins M.J."/>
            <person name="Karaoz U."/>
            <person name="Brodie E.L."/>
            <person name="Williams K.H."/>
            <person name="Hubbard S.S."/>
            <person name="Banfield J.F."/>
        </authorList>
    </citation>
    <scope>NUCLEOTIDE SEQUENCE [LARGE SCALE GENOMIC DNA]</scope>
</reference>
<keyword evidence="6 8" id="KW-1133">Transmembrane helix</keyword>
<gene>
    <name evidence="10" type="ORF">A2696_00605</name>
</gene>
<dbReference type="GO" id="GO:0016763">
    <property type="term" value="F:pentosyltransferase activity"/>
    <property type="evidence" value="ECO:0007669"/>
    <property type="project" value="TreeGrafter"/>
</dbReference>
<feature type="transmembrane region" description="Helical" evidence="8">
    <location>
        <begin position="331"/>
        <end position="349"/>
    </location>
</feature>
<dbReference type="InterPro" id="IPR003342">
    <property type="entry name" value="ArnT-like_N"/>
</dbReference>
<feature type="transmembrane region" description="Helical" evidence="8">
    <location>
        <begin position="386"/>
        <end position="407"/>
    </location>
</feature>
<keyword evidence="4" id="KW-0808">Transferase</keyword>
<evidence type="ECO:0000256" key="4">
    <source>
        <dbReference type="ARBA" id="ARBA00022679"/>
    </source>
</evidence>